<accession>A0A0K2UAR3</accession>
<dbReference type="AlphaFoldDB" id="A0A0K2UAR3"/>
<proteinExistence type="predicted"/>
<sequence>MESVRNGLSEEMLQENNVPNVDQLEPTQQETISIRDSNLPYCYCQILSLRIG</sequence>
<evidence type="ECO:0000256" key="1">
    <source>
        <dbReference type="SAM" id="MobiDB-lite"/>
    </source>
</evidence>
<evidence type="ECO:0000313" key="2">
    <source>
        <dbReference type="EMBL" id="CDW35160.1"/>
    </source>
</evidence>
<name>A0A0K2UAR3_LEPSM</name>
<organism evidence="2">
    <name type="scientific">Lepeophtheirus salmonis</name>
    <name type="common">Salmon louse</name>
    <name type="synonym">Caligus salmonis</name>
    <dbReference type="NCBI Taxonomy" id="72036"/>
    <lineage>
        <taxon>Eukaryota</taxon>
        <taxon>Metazoa</taxon>
        <taxon>Ecdysozoa</taxon>
        <taxon>Arthropoda</taxon>
        <taxon>Crustacea</taxon>
        <taxon>Multicrustacea</taxon>
        <taxon>Hexanauplia</taxon>
        <taxon>Copepoda</taxon>
        <taxon>Siphonostomatoida</taxon>
        <taxon>Caligidae</taxon>
        <taxon>Lepeophtheirus</taxon>
    </lineage>
</organism>
<feature type="compositionally biased region" description="Polar residues" evidence="1">
    <location>
        <begin position="14"/>
        <end position="25"/>
    </location>
</feature>
<protein>
    <submittedName>
        <fullName evidence="2">Uncharacterized protein</fullName>
    </submittedName>
</protein>
<feature type="region of interest" description="Disordered" evidence="1">
    <location>
        <begin position="1"/>
        <end position="25"/>
    </location>
</feature>
<dbReference type="EMBL" id="HACA01017799">
    <property type="protein sequence ID" value="CDW35160.1"/>
    <property type="molecule type" value="Transcribed_RNA"/>
</dbReference>
<reference evidence="2" key="1">
    <citation type="submission" date="2014-05" db="EMBL/GenBank/DDBJ databases">
        <authorList>
            <person name="Chronopoulou M."/>
        </authorList>
    </citation>
    <scope>NUCLEOTIDE SEQUENCE</scope>
    <source>
        <tissue evidence="2">Whole organism</tissue>
    </source>
</reference>